<reference evidence="3 4" key="1">
    <citation type="submission" date="2023-02" db="EMBL/GenBank/DDBJ databases">
        <title>Genome sequence of Sphingomonas naphthae.</title>
        <authorList>
            <person name="Kim S."/>
            <person name="Heo J."/>
            <person name="Kwon S.-W."/>
        </authorList>
    </citation>
    <scope>NUCLEOTIDE SEQUENCE [LARGE SCALE GENOMIC DNA]</scope>
    <source>
        <strain evidence="3 4">KACC 18716</strain>
    </source>
</reference>
<evidence type="ECO:0000256" key="1">
    <source>
        <dbReference type="SAM" id="SignalP"/>
    </source>
</evidence>
<keyword evidence="1" id="KW-0732">Signal</keyword>
<keyword evidence="4" id="KW-1185">Reference proteome</keyword>
<evidence type="ECO:0000313" key="4">
    <source>
        <dbReference type="Proteomes" id="UP001220395"/>
    </source>
</evidence>
<dbReference type="Proteomes" id="UP001220395">
    <property type="component" value="Chromosome"/>
</dbReference>
<dbReference type="InterPro" id="IPR007934">
    <property type="entry name" value="AbfB_ABD"/>
</dbReference>
<dbReference type="SUPFAM" id="SSF110221">
    <property type="entry name" value="AbfB domain"/>
    <property type="match status" value="1"/>
</dbReference>
<accession>A0ABY7TM39</accession>
<sequence length="332" mass="36092">MTIRNFDTGLSRAGRFAAPMMFAGLAALSAPALAQQAVPPSAALQSCSVGNAPCELNTTAGWFVGPKADARIEQYDASTVKPTVTTENRLAADGKTRVVTFKGANGKYLTIYPDGSAKFLGNLPTDPAAQFVAVPGLASPPGQSLTSFQSLPNRNLYLRHSSFILYAHRNDGSELFRRDATWRVLNAVQINAARKPVPNAKAAALPPGPMLLAGRDPYSSVPYYFGLYIKSNKKSFCVVDRRKKLGTKEFETRYQTWDEVPTTWCLDSKLVGGKEINGVTLKDGVLYAIDASRGTVWSSTPAKDPTALLIYTDQGMLQIVSRDGQKIYWESR</sequence>
<feature type="chain" id="PRO_5045937056" evidence="1">
    <location>
        <begin position="35"/>
        <end position="332"/>
    </location>
</feature>
<dbReference type="Gene3D" id="2.80.10.50">
    <property type="match status" value="1"/>
</dbReference>
<feature type="signal peptide" evidence="1">
    <location>
        <begin position="1"/>
        <end position="34"/>
    </location>
</feature>
<feature type="domain" description="Alpha-L-arabinofuranosidase B arabinose-binding" evidence="2">
    <location>
        <begin position="127"/>
        <end position="187"/>
    </location>
</feature>
<evidence type="ECO:0000313" key="3">
    <source>
        <dbReference type="EMBL" id="WCT74010.1"/>
    </source>
</evidence>
<dbReference type="EMBL" id="CP117411">
    <property type="protein sequence ID" value="WCT74010.1"/>
    <property type="molecule type" value="Genomic_DNA"/>
</dbReference>
<dbReference type="Pfam" id="PF05270">
    <property type="entry name" value="AbfB"/>
    <property type="match status" value="1"/>
</dbReference>
<gene>
    <name evidence="3" type="ORF">PQ455_01890</name>
</gene>
<organism evidence="3 4">
    <name type="scientific">Sphingomonas naphthae</name>
    <dbReference type="NCBI Taxonomy" id="1813468"/>
    <lineage>
        <taxon>Bacteria</taxon>
        <taxon>Pseudomonadati</taxon>
        <taxon>Pseudomonadota</taxon>
        <taxon>Alphaproteobacteria</taxon>
        <taxon>Sphingomonadales</taxon>
        <taxon>Sphingomonadaceae</taxon>
        <taxon>Sphingomonas</taxon>
    </lineage>
</organism>
<protein>
    <submittedName>
        <fullName evidence="3">AbfB domain-containing protein</fullName>
    </submittedName>
</protein>
<proteinExistence type="predicted"/>
<evidence type="ECO:0000259" key="2">
    <source>
        <dbReference type="Pfam" id="PF05270"/>
    </source>
</evidence>
<dbReference type="RefSeq" id="WP_273688705.1">
    <property type="nucleotide sequence ID" value="NZ_CP117411.1"/>
</dbReference>
<dbReference type="InterPro" id="IPR036195">
    <property type="entry name" value="AbfB_ABD_sf"/>
</dbReference>
<name>A0ABY7TM39_9SPHN</name>